<dbReference type="Pfam" id="PF05016">
    <property type="entry name" value="ParE_toxin"/>
    <property type="match status" value="1"/>
</dbReference>
<protein>
    <submittedName>
        <fullName evidence="3">Addiction module toxin RelE</fullName>
    </submittedName>
</protein>
<dbReference type="AlphaFoldDB" id="A0A151JG21"/>
<proteinExistence type="inferred from homology"/>
<dbReference type="InterPro" id="IPR035093">
    <property type="entry name" value="RelE/ParE_toxin_dom_sf"/>
</dbReference>
<dbReference type="Proteomes" id="UP000075349">
    <property type="component" value="Unassembled WGS sequence"/>
</dbReference>
<comment type="caution">
    <text evidence="3">The sequence shown here is derived from an EMBL/GenBank/DDBJ whole genome shotgun (WGS) entry which is preliminary data.</text>
</comment>
<dbReference type="Gene3D" id="3.30.2310.20">
    <property type="entry name" value="RelE-like"/>
    <property type="match status" value="1"/>
</dbReference>
<organism evidence="3 4">
    <name type="scientific">Vibrio cidicii</name>
    <dbReference type="NCBI Taxonomy" id="1763883"/>
    <lineage>
        <taxon>Bacteria</taxon>
        <taxon>Pseudomonadati</taxon>
        <taxon>Pseudomonadota</taxon>
        <taxon>Gammaproteobacteria</taxon>
        <taxon>Vibrionales</taxon>
        <taxon>Vibrionaceae</taxon>
        <taxon>Vibrio</taxon>
    </lineage>
</organism>
<evidence type="ECO:0000256" key="2">
    <source>
        <dbReference type="ARBA" id="ARBA00022649"/>
    </source>
</evidence>
<comment type="similarity">
    <text evidence="1">Belongs to the RelE toxin family.</text>
</comment>
<evidence type="ECO:0000313" key="4">
    <source>
        <dbReference type="Proteomes" id="UP000075349"/>
    </source>
</evidence>
<dbReference type="SUPFAM" id="SSF143011">
    <property type="entry name" value="RelE-like"/>
    <property type="match status" value="1"/>
</dbReference>
<dbReference type="EMBL" id="LOMK01000001">
    <property type="protein sequence ID" value="KYN24695.1"/>
    <property type="molecule type" value="Genomic_DNA"/>
</dbReference>
<sequence>MTYNLEFKSSALKEWKKLGATLQQQFKKKLIERLANPHVPASKLSGSENMYKIKLRQSGYRLVYKVQDDVVIVTVLAVGKRERSDVYRKAMTRLND</sequence>
<gene>
    <name evidence="3" type="ORF">AUQ44_02065</name>
</gene>
<dbReference type="NCBIfam" id="TIGR02385">
    <property type="entry name" value="RelE_StbE"/>
    <property type="match status" value="1"/>
</dbReference>
<name>A0A151JG21_9VIBR</name>
<accession>A0A151JG21</accession>
<dbReference type="InterPro" id="IPR007712">
    <property type="entry name" value="RelE/ParE_toxin"/>
</dbReference>
<reference evidence="4" key="1">
    <citation type="submission" date="2015-12" db="EMBL/GenBank/DDBJ databases">
        <authorList>
            <person name="Tarr C.L."/>
            <person name="Gladney L.M."/>
        </authorList>
    </citation>
    <scope>NUCLEOTIDE SEQUENCE [LARGE SCALE GENOMIC DNA]</scope>
    <source>
        <strain evidence="4">2756-81</strain>
    </source>
</reference>
<dbReference type="PANTHER" id="PTHR35601">
    <property type="entry name" value="TOXIN RELE"/>
    <property type="match status" value="1"/>
</dbReference>
<evidence type="ECO:0000256" key="1">
    <source>
        <dbReference type="ARBA" id="ARBA00006226"/>
    </source>
</evidence>
<keyword evidence="2" id="KW-1277">Toxin-antitoxin system</keyword>
<dbReference type="PANTHER" id="PTHR35601:SF1">
    <property type="entry name" value="TOXIN RELE"/>
    <property type="match status" value="1"/>
</dbReference>
<evidence type="ECO:0000313" key="3">
    <source>
        <dbReference type="EMBL" id="KYN24695.1"/>
    </source>
</evidence>